<keyword evidence="5" id="KW-1185">Reference proteome</keyword>
<dbReference type="InterPro" id="IPR016032">
    <property type="entry name" value="Sig_transdc_resp-reg_C-effctor"/>
</dbReference>
<protein>
    <submittedName>
        <fullName evidence="4">Helix-turn-helix transcriptional regulator</fullName>
    </submittedName>
</protein>
<dbReference type="InterPro" id="IPR039420">
    <property type="entry name" value="WalR-like"/>
</dbReference>
<dbReference type="InterPro" id="IPR000792">
    <property type="entry name" value="Tscrpt_reg_LuxR_C"/>
</dbReference>
<evidence type="ECO:0000313" key="5">
    <source>
        <dbReference type="Proteomes" id="UP001144280"/>
    </source>
</evidence>
<dbReference type="CDD" id="cd06170">
    <property type="entry name" value="LuxR_C_like"/>
    <property type="match status" value="1"/>
</dbReference>
<dbReference type="Gene3D" id="1.10.10.10">
    <property type="entry name" value="Winged helix-like DNA-binding domain superfamily/Winged helix DNA-binding domain"/>
    <property type="match status" value="1"/>
</dbReference>
<evidence type="ECO:0000256" key="2">
    <source>
        <dbReference type="SAM" id="MobiDB-lite"/>
    </source>
</evidence>
<dbReference type="SMART" id="SM00421">
    <property type="entry name" value="HTH_LUXR"/>
    <property type="match status" value="1"/>
</dbReference>
<dbReference type="Pfam" id="PF00196">
    <property type="entry name" value="GerE"/>
    <property type="match status" value="1"/>
</dbReference>
<proteinExistence type="predicted"/>
<dbReference type="RefSeq" id="WP_281899776.1">
    <property type="nucleotide sequence ID" value="NZ_BSDI01000028.1"/>
</dbReference>
<dbReference type="PROSITE" id="PS00622">
    <property type="entry name" value="HTH_LUXR_1"/>
    <property type="match status" value="1"/>
</dbReference>
<organism evidence="4 5">
    <name type="scientific">Phytohabitans aurantiacus</name>
    <dbReference type="NCBI Taxonomy" id="3016789"/>
    <lineage>
        <taxon>Bacteria</taxon>
        <taxon>Bacillati</taxon>
        <taxon>Actinomycetota</taxon>
        <taxon>Actinomycetes</taxon>
        <taxon>Micromonosporales</taxon>
        <taxon>Micromonosporaceae</taxon>
    </lineage>
</organism>
<feature type="region of interest" description="Disordered" evidence="2">
    <location>
        <begin position="535"/>
        <end position="557"/>
    </location>
</feature>
<dbReference type="Proteomes" id="UP001144280">
    <property type="component" value="Unassembled WGS sequence"/>
</dbReference>
<comment type="caution">
    <text evidence="4">The sequence shown here is derived from an EMBL/GenBank/DDBJ whole genome shotgun (WGS) entry which is preliminary data.</text>
</comment>
<dbReference type="EMBL" id="BSDI01000028">
    <property type="protein sequence ID" value="GLH99840.1"/>
    <property type="molecule type" value="Genomic_DNA"/>
</dbReference>
<evidence type="ECO:0000259" key="3">
    <source>
        <dbReference type="PROSITE" id="PS50043"/>
    </source>
</evidence>
<dbReference type="PROSITE" id="PS50043">
    <property type="entry name" value="HTH_LUXR_2"/>
    <property type="match status" value="1"/>
</dbReference>
<dbReference type="PRINTS" id="PR00038">
    <property type="entry name" value="HTHLUXR"/>
</dbReference>
<gene>
    <name evidence="4" type="ORF">Pa4123_51170</name>
</gene>
<sequence>MDEHTDGLTQAREAYAAREWLTAATRFDAVPIDRLAAHDLAGYADAVWWLGRIDDSLRLSAAACDAFLAGSRPVEAAASALTLGVLHLARGDETQGVGWIGRAGHLLEGVPECPVHGLLLHLTGVEPSLRAGQPAAALDAARRVRDVGRRLGQPDLVAIGLNGEGRALIRSGQVIDGLRLLDEAMIAVLDGELASFVSGVLYCHTIAACHEVAEVRRMARWTDLAERWLATFPAAVAFGGLCAVHRAQLHVIHGRWDEAERTALRVLPDLDANRIDYAAEAWYVVAEARRLRGDPSAAGAYDEAHARGRDPQPGRALLQLLGGDAAGAATSVRTALTAAGSDDLRRATLCAAAVEIAVAAGRPDDASAAADELAATAATYATSGLEAMAAGARGAMLLAGARAEEALPVLRDACRRWYELGAPHDAALTCIRLAEAYRALGDEASAAAEETRAEEAYERLGVRRPGREAPDGLSGRECEVLTLVAEGRSNREIGERLFISDRTVGRHLTNIYNKLGVTSRTQAARYAIEHGIDYAEPRSRSRRGSAGSTDATHPARS</sequence>
<dbReference type="InterPro" id="IPR036388">
    <property type="entry name" value="WH-like_DNA-bd_sf"/>
</dbReference>
<feature type="domain" description="HTH luxR-type" evidence="3">
    <location>
        <begin position="466"/>
        <end position="531"/>
    </location>
</feature>
<name>A0ABQ5R2M8_9ACTN</name>
<keyword evidence="1" id="KW-0238">DNA-binding</keyword>
<dbReference type="SUPFAM" id="SSF46894">
    <property type="entry name" value="C-terminal effector domain of the bipartite response regulators"/>
    <property type="match status" value="1"/>
</dbReference>
<evidence type="ECO:0000256" key="1">
    <source>
        <dbReference type="ARBA" id="ARBA00023125"/>
    </source>
</evidence>
<reference evidence="4" key="1">
    <citation type="submission" date="2022-12" db="EMBL/GenBank/DDBJ databases">
        <title>New Phytohabitans aurantiacus sp. RD004123 nov., an actinomycete isolated from soil.</title>
        <authorList>
            <person name="Triningsih D.W."/>
            <person name="Harunari E."/>
            <person name="Igarashi Y."/>
        </authorList>
    </citation>
    <scope>NUCLEOTIDE SEQUENCE</scope>
    <source>
        <strain evidence="4">RD004123</strain>
    </source>
</reference>
<evidence type="ECO:0000313" key="4">
    <source>
        <dbReference type="EMBL" id="GLH99840.1"/>
    </source>
</evidence>
<accession>A0ABQ5R2M8</accession>
<dbReference type="PANTHER" id="PTHR43214">
    <property type="entry name" value="TWO-COMPONENT RESPONSE REGULATOR"/>
    <property type="match status" value="1"/>
</dbReference>